<dbReference type="GO" id="GO:0005886">
    <property type="term" value="C:plasma membrane"/>
    <property type="evidence" value="ECO:0007669"/>
    <property type="project" value="TreeGrafter"/>
</dbReference>
<dbReference type="AlphaFoldDB" id="A0A5A8F8B0"/>
<feature type="transmembrane region" description="Helical" evidence="1">
    <location>
        <begin position="980"/>
        <end position="1003"/>
    </location>
</feature>
<feature type="transmembrane region" description="Helical" evidence="1">
    <location>
        <begin position="372"/>
        <end position="390"/>
    </location>
</feature>
<keyword evidence="1" id="KW-0812">Transmembrane</keyword>
<dbReference type="Gene3D" id="3.30.70.1320">
    <property type="entry name" value="Multidrug efflux transporter AcrB pore domain like"/>
    <property type="match status" value="1"/>
</dbReference>
<feature type="transmembrane region" description="Helical" evidence="1">
    <location>
        <begin position="423"/>
        <end position="444"/>
    </location>
</feature>
<dbReference type="OrthoDB" id="9758297at2"/>
<dbReference type="PRINTS" id="PR00702">
    <property type="entry name" value="ACRIFLAVINRP"/>
</dbReference>
<proteinExistence type="predicted"/>
<dbReference type="Gene3D" id="3.30.70.1430">
    <property type="entry name" value="Multidrug efflux transporter AcrB pore domain"/>
    <property type="match status" value="2"/>
</dbReference>
<dbReference type="SUPFAM" id="SSF82693">
    <property type="entry name" value="Multidrug efflux transporter AcrB pore domain, PN1, PN2, PC1 and PC2 subdomains"/>
    <property type="match status" value="3"/>
</dbReference>
<keyword evidence="1" id="KW-0472">Membrane</keyword>
<reference evidence="2 3" key="1">
    <citation type="submission" date="2019-06" db="EMBL/GenBank/DDBJ databases">
        <title>Genomic insights into carbon and energy metabolism of Deferribacter autotrophicus revealed new metabolic traits in the phylum Deferribacteres.</title>
        <authorList>
            <person name="Slobodkin A.I."/>
            <person name="Slobodkina G.B."/>
            <person name="Allioux M."/>
            <person name="Alain K."/>
            <person name="Jebbar M."/>
            <person name="Shadrin V."/>
            <person name="Kublanov I.V."/>
            <person name="Toshchakov S.V."/>
            <person name="Bonch-Osmolovskaya E.A."/>
        </authorList>
    </citation>
    <scope>NUCLEOTIDE SEQUENCE [LARGE SCALE GENOMIC DNA]</scope>
    <source>
        <strain evidence="2 3">SL50</strain>
    </source>
</reference>
<dbReference type="PANTHER" id="PTHR32063">
    <property type="match status" value="1"/>
</dbReference>
<dbReference type="RefSeq" id="WP_149266164.1">
    <property type="nucleotide sequence ID" value="NZ_VFJB01000004.1"/>
</dbReference>
<keyword evidence="1" id="KW-1133">Transmembrane helix</keyword>
<dbReference type="InterPro" id="IPR001036">
    <property type="entry name" value="Acrflvin-R"/>
</dbReference>
<dbReference type="Gene3D" id="3.30.2090.10">
    <property type="entry name" value="Multidrug efflux transporter AcrB TolC docking domain, DN and DC subdomains"/>
    <property type="match status" value="2"/>
</dbReference>
<comment type="caution">
    <text evidence="2">The sequence shown here is derived from an EMBL/GenBank/DDBJ whole genome shotgun (WGS) entry which is preliminary data.</text>
</comment>
<feature type="transmembrane region" description="Helical" evidence="1">
    <location>
        <begin position="1056"/>
        <end position="1078"/>
    </location>
</feature>
<name>A0A5A8F8B0_9BACT</name>
<evidence type="ECO:0000313" key="2">
    <source>
        <dbReference type="EMBL" id="KAA0258612.1"/>
    </source>
</evidence>
<feature type="transmembrane region" description="Helical" evidence="1">
    <location>
        <begin position="928"/>
        <end position="947"/>
    </location>
</feature>
<feature type="transmembrane region" description="Helical" evidence="1">
    <location>
        <begin position="564"/>
        <end position="585"/>
    </location>
</feature>
<feature type="transmembrane region" description="Helical" evidence="1">
    <location>
        <begin position="397"/>
        <end position="417"/>
    </location>
</feature>
<accession>A0A5A8F8B0</accession>
<dbReference type="SUPFAM" id="SSF82714">
    <property type="entry name" value="Multidrug efflux transporter AcrB TolC docking domain, DN and DC subdomains"/>
    <property type="match status" value="2"/>
</dbReference>
<feature type="transmembrane region" description="Helical" evidence="1">
    <location>
        <begin position="465"/>
        <end position="489"/>
    </location>
</feature>
<evidence type="ECO:0000313" key="3">
    <source>
        <dbReference type="Proteomes" id="UP000322876"/>
    </source>
</evidence>
<dbReference type="EMBL" id="VFJB01000004">
    <property type="protein sequence ID" value="KAA0258612.1"/>
    <property type="molecule type" value="Genomic_DNA"/>
</dbReference>
<feature type="transmembrane region" description="Helical" evidence="1">
    <location>
        <begin position="501"/>
        <end position="523"/>
    </location>
</feature>
<evidence type="ECO:0000256" key="1">
    <source>
        <dbReference type="SAM" id="Phobius"/>
    </source>
</evidence>
<dbReference type="Gene3D" id="3.30.70.1440">
    <property type="entry name" value="Multidrug efflux transporter AcrB pore domain"/>
    <property type="match status" value="1"/>
</dbReference>
<feature type="transmembrane region" description="Helical" evidence="1">
    <location>
        <begin position="44"/>
        <end position="62"/>
    </location>
</feature>
<dbReference type="Gene3D" id="1.20.1640.10">
    <property type="entry name" value="Multidrug efflux transporter AcrB transmembrane domain"/>
    <property type="match status" value="2"/>
</dbReference>
<dbReference type="PANTHER" id="PTHR32063:SF16">
    <property type="entry name" value="CATION EFFLUX SYSTEM (ACRB_ACRD_ACRF FAMILY)"/>
    <property type="match status" value="1"/>
</dbReference>
<keyword evidence="3" id="KW-1185">Reference proteome</keyword>
<dbReference type="Proteomes" id="UP000322876">
    <property type="component" value="Unassembled WGS sequence"/>
</dbReference>
<dbReference type="InterPro" id="IPR027463">
    <property type="entry name" value="AcrB_DN_DC_subdom"/>
</dbReference>
<organism evidence="2 3">
    <name type="scientific">Deferribacter autotrophicus</name>
    <dbReference type="NCBI Taxonomy" id="500465"/>
    <lineage>
        <taxon>Bacteria</taxon>
        <taxon>Pseudomonadati</taxon>
        <taxon>Deferribacterota</taxon>
        <taxon>Deferribacteres</taxon>
        <taxon>Deferribacterales</taxon>
        <taxon>Deferribacteraceae</taxon>
        <taxon>Deferribacter</taxon>
    </lineage>
</organism>
<gene>
    <name evidence="2" type="ORF">FHQ18_05485</name>
</gene>
<feature type="transmembrane region" description="Helical" evidence="1">
    <location>
        <begin position="1024"/>
        <end position="1044"/>
    </location>
</feature>
<dbReference type="Pfam" id="PF00873">
    <property type="entry name" value="ACR_tran"/>
    <property type="match status" value="1"/>
</dbReference>
<dbReference type="SUPFAM" id="SSF82866">
    <property type="entry name" value="Multidrug efflux transporter AcrB transmembrane domain"/>
    <property type="match status" value="2"/>
</dbReference>
<dbReference type="GO" id="GO:0042910">
    <property type="term" value="F:xenobiotic transmembrane transporter activity"/>
    <property type="evidence" value="ECO:0007669"/>
    <property type="project" value="TreeGrafter"/>
</dbReference>
<sequence>MEKKDKELKNSEVEACEIDVEEEIEELKYGIAERVAKAFLRSKITPLLVIAALFIGIVSVIFTPKEEEPQIVVPMVDIFVPYPGANAKDVEKVVVEPLEKLMWEIPGVEYVYGTAMNDVGMVVVRFKVGEDEEKSITKLKTKIDYNMDRMPQGVMPPIIKKRSIDDVPQVALTLWSKEYDSYTLRRIAVEVEQQLKEIPDISETTIIGGYKRVVRIEPDIVALKSYNLDLFRLYGALNMSNQSLNSGEITHNNKTFYIKAGGFFKDVEDVKNLVVGVYQGKPVYLKDVAKVMDAPEVPENYVLIGFNEKISPNLYNAVTISISKRKGSDSVVVAEHILKKLEGLKKTIIPESVNVTITRNYGETAYDKVKTLIEHLLGAILAVIIVMTITMGWRAGLVVFVALPVTFALTLFVYYMFDYTLNRVTLFALIFVAGLVVDDAIIVVENMERHFKISKTNLLKRAILAVGEVGNPTILATITVIVAIYPMAFVRGLMGPYMKPMPIGASLAMIFSLLVALIITPWLSYKLLAGHTKVEKDVDEEEYIKTTKLYKIYSNILVPLIDKLSLRILLAFVMIGLFIGAFMFIPTKLVVMKMLPFDNKNELQVIIDMPEGTPLEETTRVASEIGNYLATVKEVENYEIYAGIAAPYNFNGLVRHYFLRRGNNVADIQVNFVDKTARKLKSHDLAKLIREPIQRIAKKYNANVKIAEIPPGPPVLSTLVAEVYGPNEKARLEVAKKVKEIFEKTEGVVDVDWYVEDDMKEYVFEVDKEKAALTGISTEMIAKTMYMALKGMKVGRIHTGFDREDVDIVLKLPESEKNILENIKNINLISMAGKPVPLIELVHLKEKIKDKAIYHKNLQPVVYVTGDVAGKEESPVYAILKMNKDIKNITYNGEQVKLLWTHQPETTDHVSIKWDGEWQITYEVFRDLGLAFAAVLIIMYFVLVAWFKSFMTPIIMMIPIPLSLLGIIPGHYLFGEFFTATSMIGFIALAGIMVRNAVLLIDFTEAALEKGKNIKEAVVQAGAIRTRPVVLTTVAVITGALFMLPDPIFAGLGVSLITGAVVSTVLTLVIIPLTYYFYYKVFERFIKKAEV</sequence>
<protein>
    <submittedName>
        <fullName evidence="2">Efflux RND transporter permease subunit</fullName>
    </submittedName>
</protein>
<feature type="transmembrane region" description="Helical" evidence="1">
    <location>
        <begin position="954"/>
        <end position="974"/>
    </location>
</feature>